<proteinExistence type="predicted"/>
<evidence type="ECO:0000256" key="4">
    <source>
        <dbReference type="ARBA" id="ARBA00022842"/>
    </source>
</evidence>
<dbReference type="GO" id="GO:0005737">
    <property type="term" value="C:cytoplasm"/>
    <property type="evidence" value="ECO:0007669"/>
    <property type="project" value="TreeGrafter"/>
</dbReference>
<dbReference type="InterPro" id="IPR015797">
    <property type="entry name" value="NUDIX_hydrolase-like_dom_sf"/>
</dbReference>
<gene>
    <name evidence="6" type="ORF">PXK24_11715</name>
</gene>
<dbReference type="InterPro" id="IPR000086">
    <property type="entry name" value="NUDIX_hydrolase_dom"/>
</dbReference>
<comment type="caution">
    <text evidence="6">The sequence shown here is derived from an EMBL/GenBank/DDBJ whole genome shotgun (WGS) entry which is preliminary data.</text>
</comment>
<dbReference type="GO" id="GO:1901907">
    <property type="term" value="P:diadenosine pentaphosphate catabolic process"/>
    <property type="evidence" value="ECO:0007669"/>
    <property type="project" value="TreeGrafter"/>
</dbReference>
<feature type="domain" description="Nudix hydrolase" evidence="5">
    <location>
        <begin position="20"/>
        <end position="152"/>
    </location>
</feature>
<evidence type="ECO:0000313" key="7">
    <source>
        <dbReference type="Proteomes" id="UP001218364"/>
    </source>
</evidence>
<evidence type="ECO:0000259" key="5">
    <source>
        <dbReference type="PROSITE" id="PS51462"/>
    </source>
</evidence>
<dbReference type="AlphaFoldDB" id="A0AAW6KTC0"/>
<evidence type="ECO:0000256" key="3">
    <source>
        <dbReference type="ARBA" id="ARBA00022801"/>
    </source>
</evidence>
<dbReference type="InterPro" id="IPR047198">
    <property type="entry name" value="DDP-like_NUDIX"/>
</dbReference>
<dbReference type="EMBL" id="JARCJK010000005">
    <property type="protein sequence ID" value="MDE4166361.1"/>
    <property type="molecule type" value="Genomic_DNA"/>
</dbReference>
<dbReference type="SUPFAM" id="SSF55811">
    <property type="entry name" value="Nudix"/>
    <property type="match status" value="1"/>
</dbReference>
<dbReference type="PANTHER" id="PTHR12629:SF0">
    <property type="entry name" value="DIPHOSPHOINOSITOL-POLYPHOSPHATE DIPHOSPHATASE"/>
    <property type="match status" value="1"/>
</dbReference>
<reference evidence="6 7" key="1">
    <citation type="submission" date="2023-02" db="EMBL/GenBank/DDBJ databases">
        <title>Population genomics of bacteria associated with diatom.</title>
        <authorList>
            <person name="Xie J."/>
            <person name="Wang H."/>
        </authorList>
    </citation>
    <scope>NUCLEOTIDE SEQUENCE [LARGE SCALE GENOMIC DNA]</scope>
    <source>
        <strain evidence="6 7">PT47_8</strain>
    </source>
</reference>
<keyword evidence="4" id="KW-0460">Magnesium</keyword>
<comment type="cofactor">
    <cofactor evidence="1">
        <name>Mg(2+)</name>
        <dbReference type="ChEBI" id="CHEBI:18420"/>
    </cofactor>
</comment>
<evidence type="ECO:0000313" key="6">
    <source>
        <dbReference type="EMBL" id="MDE4166361.1"/>
    </source>
</evidence>
<dbReference type="GO" id="GO:0071543">
    <property type="term" value="P:diphosphoinositol polyphosphate metabolic process"/>
    <property type="evidence" value="ECO:0007669"/>
    <property type="project" value="TreeGrafter"/>
</dbReference>
<dbReference type="RefSeq" id="WP_065272956.1">
    <property type="nucleotide sequence ID" value="NZ_CP015124.1"/>
</dbReference>
<keyword evidence="2" id="KW-0479">Metal-binding</keyword>
<dbReference type="GO" id="GO:0008486">
    <property type="term" value="F:diphosphoinositol-polyphosphate diphosphatase activity"/>
    <property type="evidence" value="ECO:0007669"/>
    <property type="project" value="TreeGrafter"/>
</dbReference>
<evidence type="ECO:0000256" key="1">
    <source>
        <dbReference type="ARBA" id="ARBA00001946"/>
    </source>
</evidence>
<evidence type="ECO:0000256" key="2">
    <source>
        <dbReference type="ARBA" id="ARBA00022723"/>
    </source>
</evidence>
<dbReference type="GO" id="GO:1901911">
    <property type="term" value="P:adenosine 5'-(hexahydrogen pentaphosphate) catabolic process"/>
    <property type="evidence" value="ECO:0007669"/>
    <property type="project" value="TreeGrafter"/>
</dbReference>
<dbReference type="GO" id="GO:0046872">
    <property type="term" value="F:metal ion binding"/>
    <property type="evidence" value="ECO:0007669"/>
    <property type="project" value="UniProtKB-KW"/>
</dbReference>
<dbReference type="GO" id="GO:0000298">
    <property type="term" value="F:endopolyphosphatase activity"/>
    <property type="evidence" value="ECO:0007669"/>
    <property type="project" value="TreeGrafter"/>
</dbReference>
<name>A0AAW6KTC0_9RHOB</name>
<dbReference type="PROSITE" id="PS51462">
    <property type="entry name" value="NUDIX"/>
    <property type="match status" value="1"/>
</dbReference>
<dbReference type="GO" id="GO:0034432">
    <property type="term" value="F:bis(5'-adenosyl)-pentaphosphatase activity"/>
    <property type="evidence" value="ECO:0007669"/>
    <property type="project" value="TreeGrafter"/>
</dbReference>
<dbReference type="PANTHER" id="PTHR12629">
    <property type="entry name" value="DIPHOSPHOINOSITOL POLYPHOSPHATE PHOSPHOHYDROLASE"/>
    <property type="match status" value="1"/>
</dbReference>
<dbReference type="Proteomes" id="UP001218364">
    <property type="component" value="Unassembled WGS sequence"/>
</dbReference>
<dbReference type="CDD" id="cd04666">
    <property type="entry name" value="NUDIX_DIPP2_like_Nudt4"/>
    <property type="match status" value="1"/>
</dbReference>
<organism evidence="6 7">
    <name type="scientific">Phaeobacter gallaeciensis</name>
    <dbReference type="NCBI Taxonomy" id="60890"/>
    <lineage>
        <taxon>Bacteria</taxon>
        <taxon>Pseudomonadati</taxon>
        <taxon>Pseudomonadota</taxon>
        <taxon>Alphaproteobacteria</taxon>
        <taxon>Rhodobacterales</taxon>
        <taxon>Roseobacteraceae</taxon>
        <taxon>Phaeobacter</taxon>
    </lineage>
</organism>
<dbReference type="GO" id="GO:0034431">
    <property type="term" value="F:bis(5'-adenosyl)-hexaphosphatase activity"/>
    <property type="evidence" value="ECO:0007669"/>
    <property type="project" value="TreeGrafter"/>
</dbReference>
<sequence length="152" mass="17331">MTTLLAKAWEEVLRPLIFRPKRIQVAALCYRTTKSGKDVLMITSRGTGRWIIPKGWPIKGKNGPESALQEAWEEAGVADARITSAPQGSYHYVKERDNGTRQPVETLVYIAEVQRIKDDYPESDQRKRVWMPAQDAANLVREPDLQSILRQL</sequence>
<protein>
    <submittedName>
        <fullName evidence="6">NUDIX hydrolase</fullName>
    </submittedName>
</protein>
<dbReference type="Pfam" id="PF00293">
    <property type="entry name" value="NUDIX"/>
    <property type="match status" value="1"/>
</dbReference>
<accession>A0AAW6KTC0</accession>
<dbReference type="GO" id="GO:1901909">
    <property type="term" value="P:diadenosine hexaphosphate catabolic process"/>
    <property type="evidence" value="ECO:0007669"/>
    <property type="project" value="TreeGrafter"/>
</dbReference>
<keyword evidence="3 6" id="KW-0378">Hydrolase</keyword>
<dbReference type="Gene3D" id="3.90.79.10">
    <property type="entry name" value="Nucleoside Triphosphate Pyrophosphohydrolase"/>
    <property type="match status" value="1"/>
</dbReference>